<dbReference type="KEGG" id="xbc:ELE36_06705"/>
<dbReference type="Gene3D" id="1.10.132.120">
    <property type="match status" value="1"/>
</dbReference>
<dbReference type="RefSeq" id="WP_129832336.1">
    <property type="nucleotide sequence ID" value="NZ_CP035704.1"/>
</dbReference>
<dbReference type="InterPro" id="IPR035447">
    <property type="entry name" value="DNA_topo_I_N_sf"/>
</dbReference>
<dbReference type="EMBL" id="CP035704">
    <property type="protein sequence ID" value="QBB70077.1"/>
    <property type="molecule type" value="Genomic_DNA"/>
</dbReference>
<dbReference type="Gene3D" id="3.30.66.10">
    <property type="entry name" value="DNA topoisomerase I domain"/>
    <property type="match status" value="1"/>
</dbReference>
<keyword evidence="4" id="KW-1185">Reference proteome</keyword>
<dbReference type="InterPro" id="IPR011010">
    <property type="entry name" value="DNA_brk_join_enz"/>
</dbReference>
<name>A0A411HI52_9GAMM</name>
<dbReference type="InterPro" id="IPR049331">
    <property type="entry name" value="Top1B_N_bact"/>
</dbReference>
<dbReference type="Pfam" id="PF01028">
    <property type="entry name" value="Topoisom_I"/>
    <property type="match status" value="1"/>
</dbReference>
<evidence type="ECO:0000259" key="1">
    <source>
        <dbReference type="Pfam" id="PF01028"/>
    </source>
</evidence>
<dbReference type="SUPFAM" id="SSF56349">
    <property type="entry name" value="DNA breaking-rejoining enzymes"/>
    <property type="match status" value="1"/>
</dbReference>
<dbReference type="GO" id="GO:0003917">
    <property type="term" value="F:DNA topoisomerase type I (single strand cut, ATP-independent) activity"/>
    <property type="evidence" value="ECO:0007669"/>
    <property type="project" value="InterPro"/>
</dbReference>
<evidence type="ECO:0000259" key="2">
    <source>
        <dbReference type="Pfam" id="PF21338"/>
    </source>
</evidence>
<protein>
    <submittedName>
        <fullName evidence="3">DNA topoisomerase IB</fullName>
    </submittedName>
</protein>
<dbReference type="Gene3D" id="3.90.15.10">
    <property type="entry name" value="Topoisomerase I, Chain A, domain 3"/>
    <property type="match status" value="1"/>
</dbReference>
<feature type="domain" description="DNA topoisomerase I catalytic core eukaryotic-type" evidence="1">
    <location>
        <begin position="101"/>
        <end position="306"/>
    </location>
</feature>
<feature type="domain" description="DNA topoisomerase IB N-terminal" evidence="2">
    <location>
        <begin position="41"/>
        <end position="89"/>
    </location>
</feature>
<evidence type="ECO:0000313" key="3">
    <source>
        <dbReference type="EMBL" id="QBB70077.1"/>
    </source>
</evidence>
<dbReference type="InterPro" id="IPR014711">
    <property type="entry name" value="TopoI_cat_a-hlx-sub_euk"/>
</dbReference>
<gene>
    <name evidence="3" type="ORF">ELE36_06705</name>
</gene>
<dbReference type="Pfam" id="PF21338">
    <property type="entry name" value="Top1B_N_bact"/>
    <property type="match status" value="1"/>
</dbReference>
<dbReference type="InterPro" id="IPR013500">
    <property type="entry name" value="TopoI_cat_euk"/>
</dbReference>
<dbReference type="PROSITE" id="PS52038">
    <property type="entry name" value="TOPO_IB_2"/>
    <property type="match status" value="1"/>
</dbReference>
<evidence type="ECO:0000313" key="4">
    <source>
        <dbReference type="Proteomes" id="UP000291562"/>
    </source>
</evidence>
<reference evidence="3 4" key="1">
    <citation type="submission" date="2019-01" db="EMBL/GenBank/DDBJ databases">
        <title>Pseudolysobacter antarctica gen. nov., sp. nov., isolated from Fildes Peninsula, Antarctica.</title>
        <authorList>
            <person name="Wei Z."/>
            <person name="Peng F."/>
        </authorList>
    </citation>
    <scope>NUCLEOTIDE SEQUENCE [LARGE SCALE GENOMIC DNA]</scope>
    <source>
        <strain evidence="3 4">AQ6-296</strain>
    </source>
</reference>
<accession>A0A411HI52</accession>
<sequence length="358" mass="40587">MAQKTEANLADKRTLAQASEVGLRYTSDIEPGLRRRRHGEHFRYFDRNGAAIKDQAVLARIAHLAIPPAYTDVWICESERGHLQATGRDARGRKQYRYHARWRNVRDRDKFARVVEFAERLPKLRRRLQRDLKAVGLGRDKVLAVVVSVMAQTLIRIGNAAYEASNNSYGLTTLHKRHIAFAGNGRAIFRFRGKGGLFHEIALDDARLTRLLRRCRQLPGQSLFQYTDDAGARQHVDSGMVNDYLREAMGEEFTAKDFRTWGGTRAAIVALAKIPLPDTVSARTSSLADAVKTVAAHLRNTPAVCRSSYIHPLVFESWSDGSLHRLIDGGLPNDERKQELGALRFLRQRLRQRRVRSG</sequence>
<dbReference type="AlphaFoldDB" id="A0A411HI52"/>
<dbReference type="OrthoDB" id="9778962at2"/>
<keyword evidence="3" id="KW-0413">Isomerase</keyword>
<dbReference type="Proteomes" id="UP000291562">
    <property type="component" value="Chromosome"/>
</dbReference>
<organism evidence="3 4">
    <name type="scientific">Pseudolysobacter antarcticus</name>
    <dbReference type="NCBI Taxonomy" id="2511995"/>
    <lineage>
        <taxon>Bacteria</taxon>
        <taxon>Pseudomonadati</taxon>
        <taxon>Pseudomonadota</taxon>
        <taxon>Gammaproteobacteria</taxon>
        <taxon>Lysobacterales</taxon>
        <taxon>Rhodanobacteraceae</taxon>
        <taxon>Pseudolysobacter</taxon>
    </lineage>
</organism>
<dbReference type="GO" id="GO:0003677">
    <property type="term" value="F:DNA binding"/>
    <property type="evidence" value="ECO:0007669"/>
    <property type="project" value="InterPro"/>
</dbReference>
<dbReference type="SUPFAM" id="SSF55869">
    <property type="entry name" value="DNA topoisomerase I domain"/>
    <property type="match status" value="1"/>
</dbReference>
<dbReference type="GO" id="GO:0006265">
    <property type="term" value="P:DNA topological change"/>
    <property type="evidence" value="ECO:0007669"/>
    <property type="project" value="InterPro"/>
</dbReference>
<proteinExistence type="predicted"/>